<protein>
    <submittedName>
        <fullName evidence="7">Tim44 domain-containing protein</fullName>
    </submittedName>
</protein>
<organism evidence="7 8">
    <name type="scientific">Allosphingosinicella flava</name>
    <dbReference type="NCBI Taxonomy" id="2771430"/>
    <lineage>
        <taxon>Bacteria</taxon>
        <taxon>Pseudomonadati</taxon>
        <taxon>Pseudomonadota</taxon>
        <taxon>Alphaproteobacteria</taxon>
        <taxon>Sphingomonadales</taxon>
        <taxon>Sphingomonadaceae</taxon>
        <taxon>Allosphingosinicella</taxon>
    </lineage>
</organism>
<proteinExistence type="inferred from homology"/>
<keyword evidence="5" id="KW-1133">Transmembrane helix</keyword>
<gene>
    <name evidence="7" type="ORF">IC614_04895</name>
</gene>
<dbReference type="KEGG" id="sflv:IC614_04895"/>
<dbReference type="InterPro" id="IPR016985">
    <property type="entry name" value="UCP031890_Tim44-rel"/>
</dbReference>
<name>A0A7T2GLE5_9SPHN</name>
<dbReference type="PIRSF" id="PIRSF031890">
    <property type="entry name" value="UCP031890_transporter_Tim44"/>
    <property type="match status" value="1"/>
</dbReference>
<reference evidence="7 8" key="1">
    <citation type="submission" date="2020-11" db="EMBL/GenBank/DDBJ databases">
        <title>Genome seq and assembly of Sphingosinicella sp.</title>
        <authorList>
            <person name="Chhetri G."/>
        </authorList>
    </citation>
    <scope>NUCLEOTIDE SEQUENCE [LARGE SCALE GENOMIC DNA]</scope>
    <source>
        <strain evidence="7 8">UDD2</strain>
    </source>
</reference>
<dbReference type="NCBIfam" id="NF033779">
    <property type="entry name" value="Tim44_TimA_adap"/>
    <property type="match status" value="1"/>
</dbReference>
<dbReference type="SMART" id="SM00978">
    <property type="entry name" value="Tim44"/>
    <property type="match status" value="1"/>
</dbReference>
<evidence type="ECO:0000313" key="7">
    <source>
        <dbReference type="EMBL" id="QPQ55922.1"/>
    </source>
</evidence>
<dbReference type="EMBL" id="CP065592">
    <property type="protein sequence ID" value="QPQ55922.1"/>
    <property type="molecule type" value="Genomic_DNA"/>
</dbReference>
<accession>A0A7T2GLE5</accession>
<evidence type="ECO:0000256" key="4">
    <source>
        <dbReference type="ARBA" id="ARBA00023136"/>
    </source>
</evidence>
<dbReference type="InterPro" id="IPR039544">
    <property type="entry name" value="Tim44-like"/>
</dbReference>
<dbReference type="SUPFAM" id="SSF54427">
    <property type="entry name" value="NTF2-like"/>
    <property type="match status" value="1"/>
</dbReference>
<dbReference type="GO" id="GO:0051087">
    <property type="term" value="F:protein-folding chaperone binding"/>
    <property type="evidence" value="ECO:0007669"/>
    <property type="project" value="TreeGrafter"/>
</dbReference>
<dbReference type="PANTHER" id="PTHR10721">
    <property type="entry name" value="MITOCHONDRIAL IMPORT INNER MEMBRANE TRANSLOCASE SUBUNIT TIM44"/>
    <property type="match status" value="1"/>
</dbReference>
<evidence type="ECO:0000256" key="1">
    <source>
        <dbReference type="ARBA" id="ARBA00004370"/>
    </source>
</evidence>
<dbReference type="InterPro" id="IPR032710">
    <property type="entry name" value="NTF2-like_dom_sf"/>
</dbReference>
<comment type="similarity">
    <text evidence="2">Belongs to the Tim44 family.</text>
</comment>
<keyword evidence="8" id="KW-1185">Reference proteome</keyword>
<dbReference type="InterPro" id="IPR007379">
    <property type="entry name" value="Tim44-like_dom"/>
</dbReference>
<dbReference type="PANTHER" id="PTHR10721:SF1">
    <property type="entry name" value="MITOCHONDRIAL IMPORT INNER MEMBRANE TRANSLOCASE SUBUNIT TIM44"/>
    <property type="match status" value="1"/>
</dbReference>
<evidence type="ECO:0000256" key="2">
    <source>
        <dbReference type="ARBA" id="ARBA00009597"/>
    </source>
</evidence>
<evidence type="ECO:0000259" key="6">
    <source>
        <dbReference type="SMART" id="SM00978"/>
    </source>
</evidence>
<evidence type="ECO:0000256" key="3">
    <source>
        <dbReference type="ARBA" id="ARBA00022946"/>
    </source>
</evidence>
<comment type="subcellular location">
    <subcellularLocation>
        <location evidence="1">Membrane</location>
    </subcellularLocation>
</comment>
<keyword evidence="4 5" id="KW-0472">Membrane</keyword>
<evidence type="ECO:0000256" key="5">
    <source>
        <dbReference type="SAM" id="Phobius"/>
    </source>
</evidence>
<dbReference type="Gene3D" id="3.10.450.240">
    <property type="match status" value="1"/>
</dbReference>
<dbReference type="GO" id="GO:0016020">
    <property type="term" value="C:membrane"/>
    <property type="evidence" value="ECO:0007669"/>
    <property type="project" value="UniProtKB-SubCell"/>
</dbReference>
<dbReference type="Proteomes" id="UP000594873">
    <property type="component" value="Chromosome"/>
</dbReference>
<evidence type="ECO:0000313" key="8">
    <source>
        <dbReference type="Proteomes" id="UP000594873"/>
    </source>
</evidence>
<feature type="domain" description="Tim44-like" evidence="6">
    <location>
        <begin position="92"/>
        <end position="238"/>
    </location>
</feature>
<dbReference type="AlphaFoldDB" id="A0A7T2GLE5"/>
<dbReference type="GO" id="GO:0030150">
    <property type="term" value="P:protein import into mitochondrial matrix"/>
    <property type="evidence" value="ECO:0007669"/>
    <property type="project" value="TreeGrafter"/>
</dbReference>
<keyword evidence="3" id="KW-0809">Transit peptide</keyword>
<keyword evidence="5" id="KW-0812">Transmembrane</keyword>
<dbReference type="Pfam" id="PF04280">
    <property type="entry name" value="Tim44"/>
    <property type="match status" value="1"/>
</dbReference>
<feature type="transmembrane region" description="Helical" evidence="5">
    <location>
        <begin position="23"/>
        <end position="45"/>
    </location>
</feature>
<sequence>MRPPFETGLHPAYVGGKFRTECFFVTVEIVLLAMVAVFAGLRLYAVLGRRTGHEQQPVLRPKTMASVDTPAPVQDLPAERFETNGLAYEKSAETGIRALIAADPSFDVARFLEGAQSAYRMILEAFWTGNRAELDELVDGEAQQAFEEAIAAREAEGLTLNNRLIAIDKAVIESVELSGRTAFVSVRFDADIAAVTRDRDGNVVAGSLSDAIETHDIWTFQRDLGSADPNWMLVETDAVA</sequence>